<dbReference type="InterPro" id="IPR013011">
    <property type="entry name" value="PTS_EIIB_2"/>
</dbReference>
<dbReference type="InterPro" id="IPR036095">
    <property type="entry name" value="PTS_EIIB-like_sf"/>
</dbReference>
<dbReference type="EMBL" id="BRXR01000001">
    <property type="protein sequence ID" value="GLC31822.1"/>
    <property type="molecule type" value="Genomic_DNA"/>
</dbReference>
<dbReference type="Pfam" id="PF02302">
    <property type="entry name" value="PTS_IIB"/>
    <property type="match status" value="1"/>
</dbReference>
<keyword evidence="4" id="KW-1185">Reference proteome</keyword>
<dbReference type="Proteomes" id="UP001208567">
    <property type="component" value="Unassembled WGS sequence"/>
</dbReference>
<evidence type="ECO:0000256" key="1">
    <source>
        <dbReference type="ARBA" id="ARBA00022679"/>
    </source>
</evidence>
<dbReference type="InterPro" id="IPR003501">
    <property type="entry name" value="PTS_EIIB_2/3"/>
</dbReference>
<evidence type="ECO:0000313" key="3">
    <source>
        <dbReference type="EMBL" id="GLC31822.1"/>
    </source>
</evidence>
<accession>A0ABQ5N9Q2</accession>
<dbReference type="RefSeq" id="WP_264851146.1">
    <property type="nucleotide sequence ID" value="NZ_BRXR01000001.1"/>
</dbReference>
<proteinExistence type="predicted"/>
<feature type="domain" description="PTS EIIB type-2" evidence="2">
    <location>
        <begin position="5"/>
        <end position="97"/>
    </location>
</feature>
<dbReference type="Gene3D" id="3.40.50.2300">
    <property type="match status" value="1"/>
</dbReference>
<evidence type="ECO:0000313" key="4">
    <source>
        <dbReference type="Proteomes" id="UP001208567"/>
    </source>
</evidence>
<name>A0ABQ5N9Q2_9CLOT</name>
<organism evidence="3 4">
    <name type="scientific">Clostridium omnivorum</name>
    <dbReference type="NCBI Taxonomy" id="1604902"/>
    <lineage>
        <taxon>Bacteria</taxon>
        <taxon>Bacillati</taxon>
        <taxon>Bacillota</taxon>
        <taxon>Clostridia</taxon>
        <taxon>Eubacteriales</taxon>
        <taxon>Clostridiaceae</taxon>
        <taxon>Clostridium</taxon>
    </lineage>
</organism>
<comment type="caution">
    <text evidence="3">The sequence shown here is derived from an EMBL/GenBank/DDBJ whole genome shotgun (WGS) entry which is preliminary data.</text>
</comment>
<protein>
    <submittedName>
        <fullName evidence="3">PTS galactitol transporter subunit IIB</fullName>
    </submittedName>
</protein>
<dbReference type="CDD" id="cd05566">
    <property type="entry name" value="PTS_IIB_galactitol"/>
    <property type="match status" value="1"/>
</dbReference>
<gene>
    <name evidence="3" type="ORF">bsdE14_32320</name>
</gene>
<dbReference type="SUPFAM" id="SSF52794">
    <property type="entry name" value="PTS system IIB component-like"/>
    <property type="match status" value="1"/>
</dbReference>
<reference evidence="3 4" key="1">
    <citation type="journal article" date="2024" name="Int. J. Syst. Evol. Microbiol.">
        <title>Clostridium omnivorum sp. nov., isolated from anoxic soil under the treatment of reductive soil disinfestation.</title>
        <authorList>
            <person name="Ueki A."/>
            <person name="Tonouchi A."/>
            <person name="Kaku N."/>
            <person name="Honma S."/>
            <person name="Ueki K."/>
        </authorList>
    </citation>
    <scope>NUCLEOTIDE SEQUENCE [LARGE SCALE GENOMIC DNA]</scope>
    <source>
        <strain evidence="3 4">E14</strain>
    </source>
</reference>
<sequence length="97" mass="10427">MGKIKKVFVACGSGVATSQTVASKIASMCEDENLPVSVEAVDIKSLESLIDQCDIYVSIVPLKTKDWGKPTLSGIPFLTGMGIDAEFEKLKEYVKGK</sequence>
<evidence type="ECO:0000259" key="2">
    <source>
        <dbReference type="PROSITE" id="PS51099"/>
    </source>
</evidence>
<dbReference type="PROSITE" id="PS51099">
    <property type="entry name" value="PTS_EIIB_TYPE_2"/>
    <property type="match status" value="1"/>
</dbReference>
<keyword evidence="1" id="KW-0808">Transferase</keyword>